<dbReference type="Gene3D" id="2.40.20.10">
    <property type="entry name" value="Plasminogen Kringle 4"/>
    <property type="match status" value="1"/>
</dbReference>
<organism evidence="8 9">
    <name type="scientific">Diacronema lutheri</name>
    <name type="common">Unicellular marine alga</name>
    <name type="synonym">Monochrysis lutheri</name>
    <dbReference type="NCBI Taxonomy" id="2081491"/>
    <lineage>
        <taxon>Eukaryota</taxon>
        <taxon>Haptista</taxon>
        <taxon>Haptophyta</taxon>
        <taxon>Pavlovophyceae</taxon>
        <taxon>Pavlovales</taxon>
        <taxon>Pavlovaceae</taxon>
        <taxon>Diacronema</taxon>
    </lineage>
</organism>
<evidence type="ECO:0000256" key="2">
    <source>
        <dbReference type="ARBA" id="ARBA00022581"/>
    </source>
</evidence>
<feature type="compositionally biased region" description="Low complexity" evidence="4">
    <location>
        <begin position="338"/>
        <end position="364"/>
    </location>
</feature>
<feature type="compositionally biased region" description="Low complexity" evidence="4">
    <location>
        <begin position="1013"/>
        <end position="1022"/>
    </location>
</feature>
<feature type="region of interest" description="Disordered" evidence="4">
    <location>
        <begin position="1004"/>
        <end position="1036"/>
    </location>
</feature>
<evidence type="ECO:0000256" key="3">
    <source>
        <dbReference type="ARBA" id="ARBA00023157"/>
    </source>
</evidence>
<evidence type="ECO:0008006" key="10">
    <source>
        <dbReference type="Google" id="ProtNLM"/>
    </source>
</evidence>
<dbReference type="PANTHER" id="PTHR13037:SF24">
    <property type="entry name" value="POLYCOMB PROTEIN PCL-RELATED"/>
    <property type="match status" value="1"/>
</dbReference>
<evidence type="ECO:0000256" key="4">
    <source>
        <dbReference type="SAM" id="MobiDB-lite"/>
    </source>
</evidence>
<evidence type="ECO:0000313" key="9">
    <source>
        <dbReference type="Proteomes" id="UP000751190"/>
    </source>
</evidence>
<keyword evidence="2" id="KW-0945">Host-virus interaction</keyword>
<dbReference type="SUPFAM" id="SSF49785">
    <property type="entry name" value="Galactose-binding domain-like"/>
    <property type="match status" value="2"/>
</dbReference>
<dbReference type="InterPro" id="IPR000421">
    <property type="entry name" value="FA58C"/>
</dbReference>
<feature type="compositionally biased region" description="Low complexity" evidence="4">
    <location>
        <begin position="1377"/>
        <end position="1398"/>
    </location>
</feature>
<evidence type="ECO:0000256" key="5">
    <source>
        <dbReference type="SAM" id="SignalP"/>
    </source>
</evidence>
<reference evidence="8" key="1">
    <citation type="submission" date="2021-05" db="EMBL/GenBank/DDBJ databases">
        <title>The genome of the haptophyte Pavlova lutheri (Diacronema luteri, Pavlovales) - a model for lipid biosynthesis in eukaryotic algae.</title>
        <authorList>
            <person name="Hulatt C.J."/>
            <person name="Posewitz M.C."/>
        </authorList>
    </citation>
    <scope>NUCLEOTIDE SEQUENCE</scope>
    <source>
        <strain evidence="8">NIVA-4/92</strain>
    </source>
</reference>
<dbReference type="InterPro" id="IPR013806">
    <property type="entry name" value="Kringle-like"/>
</dbReference>
<comment type="caution">
    <text evidence="8">The sequence shown here is derived from an EMBL/GenBank/DDBJ whole genome shotgun (WGS) entry which is preliminary data.</text>
</comment>
<dbReference type="InterPro" id="IPR000001">
    <property type="entry name" value="Kringle"/>
</dbReference>
<feature type="domain" description="F5/8 type C" evidence="6">
    <location>
        <begin position="614"/>
        <end position="718"/>
    </location>
</feature>
<feature type="chain" id="PRO_5035280192" description="F5/8 type C domain-containing protein" evidence="5">
    <location>
        <begin position="26"/>
        <end position="1478"/>
    </location>
</feature>
<keyword evidence="9" id="KW-1185">Reference proteome</keyword>
<feature type="compositionally biased region" description="Pro residues" evidence="4">
    <location>
        <begin position="110"/>
        <end position="119"/>
    </location>
</feature>
<dbReference type="SMART" id="SM00130">
    <property type="entry name" value="KR"/>
    <property type="match status" value="1"/>
</dbReference>
<feature type="compositionally biased region" description="Low complexity" evidence="4">
    <location>
        <begin position="1346"/>
        <end position="1365"/>
    </location>
</feature>
<dbReference type="SUPFAM" id="SSF57440">
    <property type="entry name" value="Kringle-like"/>
    <property type="match status" value="1"/>
</dbReference>
<dbReference type="Pfam" id="PF00754">
    <property type="entry name" value="F5_F8_type_C"/>
    <property type="match status" value="1"/>
</dbReference>
<dbReference type="InterPro" id="IPR038178">
    <property type="entry name" value="Kringle_sf"/>
</dbReference>
<dbReference type="EMBL" id="JAGTXO010000023">
    <property type="protein sequence ID" value="KAG8461913.1"/>
    <property type="molecule type" value="Genomic_DNA"/>
</dbReference>
<dbReference type="Gene3D" id="2.60.120.260">
    <property type="entry name" value="Galactose-binding domain-like"/>
    <property type="match status" value="3"/>
</dbReference>
<feature type="region of interest" description="Disordered" evidence="4">
    <location>
        <begin position="154"/>
        <end position="186"/>
    </location>
</feature>
<feature type="compositionally biased region" description="Low complexity" evidence="4">
    <location>
        <begin position="1425"/>
        <end position="1469"/>
    </location>
</feature>
<feature type="compositionally biased region" description="Acidic residues" evidence="4">
    <location>
        <begin position="1237"/>
        <end position="1247"/>
    </location>
</feature>
<keyword evidence="3" id="KW-1015">Disulfide bond</keyword>
<feature type="region of interest" description="Disordered" evidence="4">
    <location>
        <begin position="412"/>
        <end position="440"/>
    </location>
</feature>
<dbReference type="PROSITE" id="PS50022">
    <property type="entry name" value="FA58C_3"/>
    <property type="match status" value="1"/>
</dbReference>
<evidence type="ECO:0000259" key="6">
    <source>
        <dbReference type="PROSITE" id="PS50022"/>
    </source>
</evidence>
<accession>A0A8J5X8R3</accession>
<evidence type="ECO:0000313" key="8">
    <source>
        <dbReference type="EMBL" id="KAG8461913.1"/>
    </source>
</evidence>
<feature type="region of interest" description="Disordered" evidence="4">
    <location>
        <begin position="316"/>
        <end position="366"/>
    </location>
</feature>
<feature type="compositionally biased region" description="Gly residues" evidence="4">
    <location>
        <begin position="425"/>
        <end position="436"/>
    </location>
</feature>
<dbReference type="PANTHER" id="PTHR13037">
    <property type="entry name" value="FORMIN"/>
    <property type="match status" value="1"/>
</dbReference>
<keyword evidence="5" id="KW-0732">Signal</keyword>
<dbReference type="InterPro" id="IPR008979">
    <property type="entry name" value="Galactose-bd-like_sf"/>
</dbReference>
<feature type="compositionally biased region" description="Low complexity" evidence="4">
    <location>
        <begin position="1257"/>
        <end position="1272"/>
    </location>
</feature>
<feature type="compositionally biased region" description="Pro residues" evidence="4">
    <location>
        <begin position="168"/>
        <end position="182"/>
    </location>
</feature>
<name>A0A8J5X8R3_DIALT</name>
<feature type="compositionally biased region" description="Gly residues" evidence="4">
    <location>
        <begin position="324"/>
        <end position="337"/>
    </location>
</feature>
<feature type="domain" description="Kringle" evidence="7">
    <location>
        <begin position="27"/>
        <end position="152"/>
    </location>
</feature>
<evidence type="ECO:0000259" key="7">
    <source>
        <dbReference type="PROSITE" id="PS50070"/>
    </source>
</evidence>
<feature type="compositionally biased region" description="Basic and acidic residues" evidence="4">
    <location>
        <begin position="1399"/>
        <end position="1410"/>
    </location>
</feature>
<evidence type="ECO:0000256" key="1">
    <source>
        <dbReference type="ARBA" id="ARBA00022572"/>
    </source>
</evidence>
<dbReference type="Proteomes" id="UP000751190">
    <property type="component" value="Unassembled WGS sequence"/>
</dbReference>
<feature type="region of interest" description="Disordered" evidence="4">
    <location>
        <begin position="1321"/>
        <end position="1478"/>
    </location>
</feature>
<feature type="region of interest" description="Disordered" evidence="4">
    <location>
        <begin position="110"/>
        <end position="133"/>
    </location>
</feature>
<proteinExistence type="predicted"/>
<feature type="region of interest" description="Disordered" evidence="4">
    <location>
        <begin position="1171"/>
        <end position="1196"/>
    </location>
</feature>
<feature type="signal peptide" evidence="5">
    <location>
        <begin position="1"/>
        <end position="25"/>
    </location>
</feature>
<protein>
    <recommendedName>
        <fullName evidence="10">F5/8 type C domain-containing protein</fullName>
    </recommendedName>
</protein>
<feature type="region of interest" description="Disordered" evidence="4">
    <location>
        <begin position="1233"/>
        <end position="1272"/>
    </location>
</feature>
<gene>
    <name evidence="8" type="ORF">KFE25_013932</name>
</gene>
<keyword evidence="1" id="KW-0420">Kringle</keyword>
<feature type="compositionally biased region" description="Low complexity" evidence="4">
    <location>
        <begin position="157"/>
        <end position="166"/>
    </location>
</feature>
<sequence>MAPQFAAGAMLVWAACACVGATADASECYTRNDRSDYRGTVSVTVRNSSCMRWSDVPTGDELARLSRHVSLFPSGYDPDALGLGEHNYCRRAGRDTFACAWCFIERPPAPPPHPPPSPAPAARRPRRSRGAPRVSMGRLWECCDVGLPSQSCGGAGAPATAADGRATLPPPSAPSPPPPPSPALSSHSAYMAAAAGTAFLYARGATCGTFVDTALPSARDCIALAGTAAASGGGGATSSIGAYGAGCDDMFAAFDVSSGMCGWCRRSQLLEEGGLIPRATSNVFRIAQHRRQRMPPPADWAAPGSAAAAAWYDRLNAHAPPGAPGGRPNGGSGGGAGPQPRAPLTPEAAPDTPAAGDGARGARAQAEHLSSSLTCADGSRAFDLARDSLASATSYAESPLLSSARAAVDGSDTTSWLSAQREPNAGGGGGGGGGARGAPRSVGVGTCDSLTLDLQRVGRVGAISLLWDPTGYARSTQPMGSADGQRWWPLTPPIPAGRADAGAGEGGGGAAEAAVEAVAEAEVEADEAADGGADWVVGNALDEPLGGGGGGSGGGGVRYVRLDFAQPAGSSRRLALLTARVHGCALVDAPLGAMPRQRDVLPLPRAQRESGAWCTPHLAVDLAASVGRAFASSAQSSWFRAGNALDGAPATRWASAYPHGNYGTPESLRAANQLADREWVAVDLRGPHELIAVDVLWGAAHAREYAIDISADGYQWEEAARERRSHGYADAWLSTRLLPGAPRTPVRAGDAGAVAGPAGARAPAAHDAAGGADGARAASAHATGDGRVVAQFVRVRGVSRASAYGFSVRELQVRGCALPPLLPAVPAPLVWADARARAQTHAQLALADGGWFGGWPGALGGGGGGGGAAPASGSAMGGAMGGAAQPQQPPAGAWRGRLLAPHVSPAACARGGAPAEDVAAAFRAAGSASSSRVAWGVLHAPERALDGDSGTSWESKETALQRLHFDLRASCALTAVRVLWANGAAAHSYDVLAAGAECSPPARVRAGVSPPRAADAAGAPGPSAGGGPASDGAGTWVTTVLPAGTRARHVQLALGTAEGRAGYFGVLEVEILGCCYAPAQTPPADALSASSSAEQGGSWCTHAREMAEVARVAAAAAAAAGPGGSGEPNAFSHESIRVPALLAGAGLLVASLGVAALVRARLAALRLGRTHASSRSGRLGGTRRAQSGRLGKSVRWADQHAPATDGYILPYARLRLAAAPAPREANLTAGGLHGVAEGEEGDGDGDEAPPSPPPPRAYSDAWPRAQPSAGAASAALNGATPLAGLPAAAVAKTPPFATPPESPACAALNGATHAHALPKAHLNDDQSWSPPAVDARAHAPPTAQPRAPRLAHAAGGAAAAGGARASTCPAPWPAPPHHAGAAVRSTAPAAPAEPPLATRADDDARVERASDASGSTEATDDLEPRAQLAAPEPAADAASSRMAASCRRLGIGASNAPGGSAAAGCAAPRARGEFSQLM</sequence>
<dbReference type="PROSITE" id="PS50070">
    <property type="entry name" value="KRINGLE_2"/>
    <property type="match status" value="1"/>
</dbReference>
<dbReference type="OrthoDB" id="9937281at2759"/>